<dbReference type="OrthoDB" id="7019976at2"/>
<dbReference type="InterPro" id="IPR029044">
    <property type="entry name" value="Nucleotide-diphossugar_trans"/>
</dbReference>
<dbReference type="Pfam" id="PF00535">
    <property type="entry name" value="Glycos_transf_2"/>
    <property type="match status" value="1"/>
</dbReference>
<dbReference type="CDD" id="cd00761">
    <property type="entry name" value="Glyco_tranf_GTA_type"/>
    <property type="match status" value="1"/>
</dbReference>
<evidence type="ECO:0000256" key="2">
    <source>
        <dbReference type="SAM" id="MobiDB-lite"/>
    </source>
</evidence>
<dbReference type="InterPro" id="IPR001173">
    <property type="entry name" value="Glyco_trans_2-like"/>
</dbReference>
<dbReference type="SUPFAM" id="SSF53448">
    <property type="entry name" value="Nucleotide-diphospho-sugar transferases"/>
    <property type="match status" value="1"/>
</dbReference>
<reference evidence="5" key="1">
    <citation type="submission" date="2016-10" db="EMBL/GenBank/DDBJ databases">
        <authorList>
            <person name="Varghese N."/>
            <person name="Submissions S."/>
        </authorList>
    </citation>
    <scope>NUCLEOTIDE SEQUENCE [LARGE SCALE GENOMIC DNA]</scope>
    <source>
        <strain evidence="5">CGMCC 1.3704</strain>
    </source>
</reference>
<keyword evidence="5" id="KW-1185">Reference proteome</keyword>
<evidence type="ECO:0000313" key="4">
    <source>
        <dbReference type="EMBL" id="SFK18349.1"/>
    </source>
</evidence>
<name>A0A1I3XG71_HALDA</name>
<proteinExistence type="inferred from homology"/>
<feature type="domain" description="Glycosyltransferase 2-like" evidence="3">
    <location>
        <begin position="576"/>
        <end position="706"/>
    </location>
</feature>
<dbReference type="GO" id="GO:0016758">
    <property type="term" value="F:hexosyltransferase activity"/>
    <property type="evidence" value="ECO:0007669"/>
    <property type="project" value="UniProtKB-ARBA"/>
</dbReference>
<dbReference type="PANTHER" id="PTHR22916">
    <property type="entry name" value="GLYCOSYLTRANSFERASE"/>
    <property type="match status" value="1"/>
</dbReference>
<evidence type="ECO:0000256" key="1">
    <source>
        <dbReference type="ARBA" id="ARBA00006739"/>
    </source>
</evidence>
<dbReference type="AlphaFoldDB" id="A0A1I3XG71"/>
<dbReference type="Gene3D" id="3.90.550.10">
    <property type="entry name" value="Spore Coat Polysaccharide Biosynthesis Protein SpsA, Chain A"/>
    <property type="match status" value="1"/>
</dbReference>
<sequence>MNIVSIDKRLKSIEREQKTLQLSINQEYKEITNLKSGTVPQENKKETSKSVDSTNDKTKDYLDYRKRTADEKYFSRIKQLITDIPDSNGSKFFTKRNVNVGIVADEFLYHSFKDVANFNYLTAKNYKKYKGKLDIFFVATTWKGLNREWRGVANSKSNRRKELYEMIDFFKQDGVKIVFYSKEDPVNYDRFIDIAKKCDHIFTTAKEVVDDYKNECKNENVHILEFGVNPLYHNPVGMKSVKKFKDVFFAGSWLNKYPERQKETITIFDGVVDSGRDLKIIDRNYTIDHPDYFFPRKYVKYISPAIPHDYLQKIHKLYDWAINLNSIKYSETMFANRIYELQAIGNVILSNYSVGVNNKFPNVFMVHNKREATEILTKMPDEEVYQHQINGIRNVMSNHTTFDRFDDLLAKVGLAGKTQDPTKKVLVVADKITGSTKDIFELQTYPHKHLVALDSLTEEFKEQFDMITFIDGNRHYGDHYLEDMVNGFKYTNSDYVTKDVFYDRDQLSEGVEHDFVSIVKDKYQTVFWSDSFRLEDLVNLGKNEQVPNGYSIDHFEYNSINHVVENPTTQKNYDVTVIVPVYNNGKHLLNKCFQSLKRSSIFDQMEILLIDDGSTDPETIRATRRLYEGFENVNLYRFDGSGSGSASRPRNKGVQLATAPYVTYLDPDNEAVNDGYAELYSMMKQDDELDIVMGNMIKLDNERRSNFDYYKIVTNCLNSEEVIDPKEFLKAVNMRAHSIQTMLMKKELIIDHGLEMVESAAGQDTMFFQELMLNSKKTKVINLTIHIYYAAVAGSVTNTISKKFFEKYLILEKERLPFLVRYELLDTYMDKRFTFYFKNWYLKRLNRISEVDQKDSIDTLYKIYDLYRKHLDNKDERFKEFEDLYSKGDYEGIIKNLSS</sequence>
<evidence type="ECO:0000313" key="5">
    <source>
        <dbReference type="Proteomes" id="UP000183557"/>
    </source>
</evidence>
<dbReference type="PANTHER" id="PTHR22916:SF3">
    <property type="entry name" value="UDP-GLCNAC:BETAGAL BETA-1,3-N-ACETYLGLUCOSAMINYLTRANSFERASE-LIKE PROTEIN 1"/>
    <property type="match status" value="1"/>
</dbReference>
<protein>
    <submittedName>
        <fullName evidence="4">Spore maturation protein CgeB</fullName>
    </submittedName>
</protein>
<dbReference type="Proteomes" id="UP000183557">
    <property type="component" value="Unassembled WGS sequence"/>
</dbReference>
<evidence type="ECO:0000259" key="3">
    <source>
        <dbReference type="Pfam" id="PF00535"/>
    </source>
</evidence>
<dbReference type="EMBL" id="FOSB01000008">
    <property type="protein sequence ID" value="SFK18349.1"/>
    <property type="molecule type" value="Genomic_DNA"/>
</dbReference>
<comment type="similarity">
    <text evidence="1">Belongs to the glycosyltransferase 2 family.</text>
</comment>
<accession>A0A1I3XG71</accession>
<gene>
    <name evidence="4" type="ORF">SAMN04487936_108170</name>
</gene>
<feature type="region of interest" description="Disordered" evidence="2">
    <location>
        <begin position="35"/>
        <end position="55"/>
    </location>
</feature>
<feature type="compositionally biased region" description="Basic and acidic residues" evidence="2">
    <location>
        <begin position="42"/>
        <end position="55"/>
    </location>
</feature>
<dbReference type="RefSeq" id="WP_075037308.1">
    <property type="nucleotide sequence ID" value="NZ_FOSB01000008.1"/>
</dbReference>
<organism evidence="4 5">
    <name type="scientific">Halobacillus dabanensis</name>
    <dbReference type="NCBI Taxonomy" id="240302"/>
    <lineage>
        <taxon>Bacteria</taxon>
        <taxon>Bacillati</taxon>
        <taxon>Bacillota</taxon>
        <taxon>Bacilli</taxon>
        <taxon>Bacillales</taxon>
        <taxon>Bacillaceae</taxon>
        <taxon>Halobacillus</taxon>
    </lineage>
</organism>